<dbReference type="InterPro" id="IPR013780">
    <property type="entry name" value="Glyco_hydro_b"/>
</dbReference>
<gene>
    <name evidence="1" type="ORF">ILEXP_LOCUS21691</name>
</gene>
<protein>
    <submittedName>
        <fullName evidence="1">Uncharacterized protein</fullName>
    </submittedName>
</protein>
<dbReference type="EMBL" id="CAUOFW020002392">
    <property type="protein sequence ID" value="CAK9153423.1"/>
    <property type="molecule type" value="Genomic_DNA"/>
</dbReference>
<keyword evidence="2" id="KW-1185">Reference proteome</keyword>
<name>A0ABC8S878_9AQUA</name>
<reference evidence="1 2" key="1">
    <citation type="submission" date="2024-02" db="EMBL/GenBank/DDBJ databases">
        <authorList>
            <person name="Vignale AGUSTIN F."/>
            <person name="Sosa J E."/>
            <person name="Modenutti C."/>
        </authorList>
    </citation>
    <scope>NUCLEOTIDE SEQUENCE [LARGE SCALE GENOMIC DNA]</scope>
</reference>
<evidence type="ECO:0000313" key="2">
    <source>
        <dbReference type="Proteomes" id="UP001642360"/>
    </source>
</evidence>
<organism evidence="1 2">
    <name type="scientific">Ilex paraguariensis</name>
    <name type="common">yerba mate</name>
    <dbReference type="NCBI Taxonomy" id="185542"/>
    <lineage>
        <taxon>Eukaryota</taxon>
        <taxon>Viridiplantae</taxon>
        <taxon>Streptophyta</taxon>
        <taxon>Embryophyta</taxon>
        <taxon>Tracheophyta</taxon>
        <taxon>Spermatophyta</taxon>
        <taxon>Magnoliopsida</taxon>
        <taxon>eudicotyledons</taxon>
        <taxon>Gunneridae</taxon>
        <taxon>Pentapetalae</taxon>
        <taxon>asterids</taxon>
        <taxon>campanulids</taxon>
        <taxon>Aquifoliales</taxon>
        <taxon>Aquifoliaceae</taxon>
        <taxon>Ilex</taxon>
    </lineage>
</organism>
<comment type="caution">
    <text evidence="1">The sequence shown here is derived from an EMBL/GenBank/DDBJ whole genome shotgun (WGS) entry which is preliminary data.</text>
</comment>
<dbReference type="AlphaFoldDB" id="A0ABC8S878"/>
<evidence type="ECO:0000313" key="1">
    <source>
        <dbReference type="EMBL" id="CAK9153423.1"/>
    </source>
</evidence>
<dbReference type="Proteomes" id="UP001642360">
    <property type="component" value="Unassembled WGS sequence"/>
</dbReference>
<dbReference type="Gene3D" id="2.60.40.1180">
    <property type="entry name" value="Golgi alpha-mannosidase II"/>
    <property type="match status" value="1"/>
</dbReference>
<proteinExistence type="predicted"/>
<accession>A0ABC8S878</accession>
<sequence>MEGLGGEDEGSKVIALNSSQAAEGELYVDDGKSFEFEQGAYIHRRFVFSNGKLTSSNLATSARGKSLFSSGCTVERIILLGLSPGPKIALIEPSNQKADVEFGPLQLRGERNPMVLTIRKPNVRIADDWTIKVL</sequence>